<organism evidence="13 14">
    <name type="scientific">Strongylocentrotus purpuratus</name>
    <name type="common">Purple sea urchin</name>
    <dbReference type="NCBI Taxonomy" id="7668"/>
    <lineage>
        <taxon>Eukaryota</taxon>
        <taxon>Metazoa</taxon>
        <taxon>Echinodermata</taxon>
        <taxon>Eleutherozoa</taxon>
        <taxon>Echinozoa</taxon>
        <taxon>Echinoidea</taxon>
        <taxon>Euechinoidea</taxon>
        <taxon>Echinacea</taxon>
        <taxon>Camarodonta</taxon>
        <taxon>Echinidea</taxon>
        <taxon>Strongylocentrotidae</taxon>
        <taxon>Strongylocentrotus</taxon>
    </lineage>
</organism>
<dbReference type="GO" id="GO:0005769">
    <property type="term" value="C:early endosome"/>
    <property type="evidence" value="ECO:0000318"/>
    <property type="project" value="GO_Central"/>
</dbReference>
<dbReference type="GO" id="GO:0030659">
    <property type="term" value="C:cytoplasmic vesicle membrane"/>
    <property type="evidence" value="ECO:0007669"/>
    <property type="project" value="UniProtKB-SubCell"/>
</dbReference>
<keyword evidence="4" id="KW-0813">Transport</keyword>
<dbReference type="AlphaFoldDB" id="A0A7M7N2A3"/>
<dbReference type="InterPro" id="IPR037836">
    <property type="entry name" value="SNX17_FERM-like_dom"/>
</dbReference>
<dbReference type="KEGG" id="spu:590403"/>
<dbReference type="PANTHER" id="PTHR12431:SF14">
    <property type="entry name" value="LD15323P"/>
    <property type="match status" value="1"/>
</dbReference>
<dbReference type="InterPro" id="IPR048767">
    <property type="entry name" value="SNX17-31_FERM_F2"/>
</dbReference>
<reference evidence="13" key="2">
    <citation type="submission" date="2021-01" db="UniProtKB">
        <authorList>
            <consortium name="EnsemblMetazoa"/>
        </authorList>
    </citation>
    <scope>IDENTIFICATION</scope>
</reference>
<evidence type="ECO:0000313" key="14">
    <source>
        <dbReference type="Proteomes" id="UP000007110"/>
    </source>
</evidence>
<dbReference type="Gene3D" id="3.10.20.90">
    <property type="entry name" value="Phosphatidylinositol 3-kinase Catalytic Subunit, Chain A, domain 1"/>
    <property type="match status" value="1"/>
</dbReference>
<keyword evidence="5" id="KW-0963">Cytoplasm</keyword>
<feature type="region of interest" description="Disordered" evidence="11">
    <location>
        <begin position="465"/>
        <end position="491"/>
    </location>
</feature>
<dbReference type="InterPro" id="IPR001683">
    <property type="entry name" value="PX_dom"/>
</dbReference>
<dbReference type="FunFam" id="2.30.29.30:FF:000145">
    <property type="entry name" value="Sorting nexin-17 isoform1"/>
    <property type="match status" value="1"/>
</dbReference>
<dbReference type="Pfam" id="PF00787">
    <property type="entry name" value="PX"/>
    <property type="match status" value="1"/>
</dbReference>
<evidence type="ECO:0000256" key="1">
    <source>
        <dbReference type="ARBA" id="ARBA00004180"/>
    </source>
</evidence>
<dbReference type="Pfam" id="PF18116">
    <property type="entry name" value="SNX17_FERM_C"/>
    <property type="match status" value="1"/>
</dbReference>
<keyword evidence="10" id="KW-0968">Cytoplasmic vesicle</keyword>
<dbReference type="Gene3D" id="2.30.29.30">
    <property type="entry name" value="Pleckstrin-homology domain (PH domain)/Phosphotyrosine-binding domain (PTB)"/>
    <property type="match status" value="1"/>
</dbReference>
<dbReference type="Gene3D" id="1.20.80.60">
    <property type="match status" value="1"/>
</dbReference>
<dbReference type="GO" id="GO:0035091">
    <property type="term" value="F:phosphatidylinositol binding"/>
    <property type="evidence" value="ECO:0000318"/>
    <property type="project" value="GO_Central"/>
</dbReference>
<sequence>MHFSIPDTQECKDEQGSSYRVYNVHVNGVFHCSVRYSQLHDFNEQVKKEFSNSFTGYQKFPPKKFLSLTPSQREERREKLEKYIQIVSQDPRIANSDIFNGFLLTSQKETRQEEPVDVQLEVYMMNGSRVKVDIKSTDQTDDVLERVTSEIGLHEQFTYYFALFLVIKDKDEEAGTIIRRIQDFESPYISLKAATGTCKIVLRKNYWDPSFDSDLLEDRVALQLLYVQTLSDVSRGWVVASEDQMARLQSLKAKNSKKEYIKFAQTLKYYGTLQFKQCTVNYPEPETKTVINTGNKELYFRVELPDKSTKEGVFRITRMRCWRITNSADKEARRLSGAEPIVVDNSPKKKDSQLELSFEYLVAKNKLQWVTIRSQQAILISLCLQSMVDELLLQKKGGHIKRPHDRVKGPTRQFKGRDGQVITSISTSSPVVRPELPNGAPSPTEENKTASKAIDSVKKISDKIHSASAKAQGPSAVVENEIFEGIGEEDL</sequence>
<dbReference type="GO" id="GO:0032456">
    <property type="term" value="P:endocytic recycling"/>
    <property type="evidence" value="ECO:0000318"/>
    <property type="project" value="GO_Central"/>
</dbReference>
<dbReference type="RefSeq" id="XP_030830080.1">
    <property type="nucleotide sequence ID" value="XM_030974220.1"/>
</dbReference>
<evidence type="ECO:0000256" key="4">
    <source>
        <dbReference type="ARBA" id="ARBA00022448"/>
    </source>
</evidence>
<dbReference type="CDD" id="cd16121">
    <property type="entry name" value="FERM_F1_SNX17"/>
    <property type="match status" value="1"/>
</dbReference>
<evidence type="ECO:0000256" key="9">
    <source>
        <dbReference type="ARBA" id="ARBA00023136"/>
    </source>
</evidence>
<dbReference type="GeneID" id="590403"/>
<feature type="domain" description="PX" evidence="12">
    <location>
        <begin position="1"/>
        <end position="110"/>
    </location>
</feature>
<dbReference type="CDD" id="cd06885">
    <property type="entry name" value="PX_SNX17_31"/>
    <property type="match status" value="1"/>
</dbReference>
<evidence type="ECO:0000256" key="5">
    <source>
        <dbReference type="ARBA" id="ARBA00022490"/>
    </source>
</evidence>
<dbReference type="PANTHER" id="PTHR12431">
    <property type="entry name" value="SORTING NEXIN 17 AND 27"/>
    <property type="match status" value="1"/>
</dbReference>
<dbReference type="FunFam" id="1.20.80.60:FF:000001">
    <property type="entry name" value="Sorting nexin-17 isoform1"/>
    <property type="match status" value="1"/>
</dbReference>
<dbReference type="InterPro" id="IPR048763">
    <property type="entry name" value="SNX17-31_FERM_F1"/>
</dbReference>
<evidence type="ECO:0000256" key="8">
    <source>
        <dbReference type="ARBA" id="ARBA00023121"/>
    </source>
</evidence>
<protein>
    <recommendedName>
        <fullName evidence="12">PX domain-containing protein</fullName>
    </recommendedName>
</protein>
<dbReference type="Gene3D" id="3.30.1520.10">
    <property type="entry name" value="Phox-like domain"/>
    <property type="match status" value="1"/>
</dbReference>
<reference evidence="14" key="1">
    <citation type="submission" date="2015-02" db="EMBL/GenBank/DDBJ databases">
        <title>Genome sequencing for Strongylocentrotus purpuratus.</title>
        <authorList>
            <person name="Murali S."/>
            <person name="Liu Y."/>
            <person name="Vee V."/>
            <person name="English A."/>
            <person name="Wang M."/>
            <person name="Skinner E."/>
            <person name="Han Y."/>
            <person name="Muzny D.M."/>
            <person name="Worley K.C."/>
            <person name="Gibbs R.A."/>
        </authorList>
    </citation>
    <scope>NUCLEOTIDE SEQUENCE</scope>
</reference>
<keyword evidence="6" id="KW-0967">Endosome</keyword>
<proteinExistence type="inferred from homology"/>
<keyword evidence="7" id="KW-0653">Protein transport</keyword>
<evidence type="ECO:0000256" key="11">
    <source>
        <dbReference type="SAM" id="MobiDB-lite"/>
    </source>
</evidence>
<dbReference type="Pfam" id="PF21273">
    <property type="entry name" value="SNX17-27-31_F1_FERM"/>
    <property type="match status" value="1"/>
</dbReference>
<dbReference type="InterPro" id="IPR040842">
    <property type="entry name" value="SNX17/31_FERM"/>
</dbReference>
<accession>A0A7M7N2A3</accession>
<evidence type="ECO:0000259" key="12">
    <source>
        <dbReference type="PROSITE" id="PS50195"/>
    </source>
</evidence>
<dbReference type="Pfam" id="PF21271">
    <property type="entry name" value="SNX17-31_F2_FERM"/>
    <property type="match status" value="1"/>
</dbReference>
<dbReference type="EnsemblMetazoa" id="XM_030974220">
    <property type="protein sequence ID" value="XP_030830080"/>
    <property type="gene ID" value="LOC590403"/>
</dbReference>
<comment type="similarity">
    <text evidence="3">Belongs to the sorting nexin family.</text>
</comment>
<dbReference type="SUPFAM" id="SSF64268">
    <property type="entry name" value="PX domain"/>
    <property type="match status" value="1"/>
</dbReference>
<dbReference type="FunCoup" id="A0A7M7N2A3">
    <property type="interactions" value="1553"/>
</dbReference>
<dbReference type="PROSITE" id="PS50195">
    <property type="entry name" value="PX"/>
    <property type="match status" value="1"/>
</dbReference>
<evidence type="ECO:0000256" key="3">
    <source>
        <dbReference type="ARBA" id="ARBA00010883"/>
    </source>
</evidence>
<dbReference type="Proteomes" id="UP000007110">
    <property type="component" value="Unassembled WGS sequence"/>
</dbReference>
<evidence type="ECO:0000256" key="7">
    <source>
        <dbReference type="ARBA" id="ARBA00022927"/>
    </source>
</evidence>
<evidence type="ECO:0000313" key="13">
    <source>
        <dbReference type="EnsemblMetazoa" id="XP_030830080"/>
    </source>
</evidence>
<evidence type="ECO:0000256" key="2">
    <source>
        <dbReference type="ARBA" id="ARBA00004412"/>
    </source>
</evidence>
<dbReference type="InterPro" id="IPR028666">
    <property type="entry name" value="SNX17_FERM_N"/>
</dbReference>
<dbReference type="InParanoid" id="A0A7M7N2A3"/>
<feature type="region of interest" description="Disordered" evidence="11">
    <location>
        <begin position="399"/>
        <end position="452"/>
    </location>
</feature>
<evidence type="ECO:0000256" key="10">
    <source>
        <dbReference type="ARBA" id="ARBA00023329"/>
    </source>
</evidence>
<dbReference type="GO" id="GO:0006886">
    <property type="term" value="P:intracellular protein transport"/>
    <property type="evidence" value="ECO:0000318"/>
    <property type="project" value="GO_Central"/>
</dbReference>
<name>A0A7M7N2A3_STRPU</name>
<evidence type="ECO:0000256" key="6">
    <source>
        <dbReference type="ARBA" id="ARBA00022753"/>
    </source>
</evidence>
<dbReference type="FunFam" id="3.30.1520.10:FF:000008">
    <property type="entry name" value="Sorting nexin-17 isoform1"/>
    <property type="match status" value="1"/>
</dbReference>
<keyword evidence="8" id="KW-0446">Lipid-binding</keyword>
<comment type="subcellular location">
    <subcellularLocation>
        <location evidence="1">Cytoplasmic vesicle membrane</location>
        <topology evidence="1">Peripheral membrane protein</topology>
        <orientation evidence="1">Cytoplasmic side</orientation>
    </subcellularLocation>
    <subcellularLocation>
        <location evidence="2">Early endosome</location>
    </subcellularLocation>
</comment>
<dbReference type="InterPro" id="IPR036871">
    <property type="entry name" value="PX_dom_sf"/>
</dbReference>
<keyword evidence="14" id="KW-1185">Reference proteome</keyword>
<keyword evidence="9" id="KW-0472">Membrane</keyword>
<dbReference type="OrthoDB" id="5772781at2759"/>
<dbReference type="SMART" id="SM00312">
    <property type="entry name" value="PX"/>
    <property type="match status" value="1"/>
</dbReference>
<dbReference type="OMA" id="RRHCVGV"/>
<dbReference type="CTD" id="9784"/>
<dbReference type="CDD" id="cd13337">
    <property type="entry name" value="FERM-like_C_SNX17"/>
    <property type="match status" value="1"/>
</dbReference>
<dbReference type="InterPro" id="IPR011993">
    <property type="entry name" value="PH-like_dom_sf"/>
</dbReference>